<evidence type="ECO:0000256" key="3">
    <source>
        <dbReference type="ARBA" id="ARBA00023163"/>
    </source>
</evidence>
<dbReference type="RefSeq" id="WP_252815068.1">
    <property type="nucleotide sequence ID" value="NZ_JAMXQS010000001.1"/>
</dbReference>
<dbReference type="PROSITE" id="PS50949">
    <property type="entry name" value="HTH_GNTR"/>
    <property type="match status" value="1"/>
</dbReference>
<keyword evidence="1" id="KW-0805">Transcription regulation</keyword>
<dbReference type="InterPro" id="IPR036388">
    <property type="entry name" value="WH-like_DNA-bd_sf"/>
</dbReference>
<dbReference type="InterPro" id="IPR050679">
    <property type="entry name" value="Bact_HTH_transcr_reg"/>
</dbReference>
<dbReference type="NCBIfam" id="TIGR02325">
    <property type="entry name" value="C_P_lyase_phnF"/>
    <property type="match status" value="1"/>
</dbReference>
<organism evidence="5 6">
    <name type="scientific">Mesorhizobium liriopis</name>
    <dbReference type="NCBI Taxonomy" id="2953882"/>
    <lineage>
        <taxon>Bacteria</taxon>
        <taxon>Pseudomonadati</taxon>
        <taxon>Pseudomonadota</taxon>
        <taxon>Alphaproteobacteria</taxon>
        <taxon>Hyphomicrobiales</taxon>
        <taxon>Phyllobacteriaceae</taxon>
        <taxon>Mesorhizobium</taxon>
    </lineage>
</organism>
<evidence type="ECO:0000313" key="5">
    <source>
        <dbReference type="EMBL" id="MCO6048244.1"/>
    </source>
</evidence>
<dbReference type="PANTHER" id="PTHR44846:SF1">
    <property type="entry name" value="MANNOSYL-D-GLYCERATE TRANSPORT_METABOLISM SYSTEM REPRESSOR MNGR-RELATED"/>
    <property type="match status" value="1"/>
</dbReference>
<dbReference type="Gene3D" id="1.10.10.10">
    <property type="entry name" value="Winged helix-like DNA-binding domain superfamily/Winged helix DNA-binding domain"/>
    <property type="match status" value="1"/>
</dbReference>
<name>A0ABT1C086_9HYPH</name>
<dbReference type="PANTHER" id="PTHR44846">
    <property type="entry name" value="MANNOSYL-D-GLYCERATE TRANSPORT/METABOLISM SYSTEM REPRESSOR MNGR-RELATED"/>
    <property type="match status" value="1"/>
</dbReference>
<dbReference type="SUPFAM" id="SSF64288">
    <property type="entry name" value="Chorismate lyase-like"/>
    <property type="match status" value="1"/>
</dbReference>
<evidence type="ECO:0000256" key="2">
    <source>
        <dbReference type="ARBA" id="ARBA00023125"/>
    </source>
</evidence>
<proteinExistence type="predicted"/>
<keyword evidence="2" id="KW-0238">DNA-binding</keyword>
<keyword evidence="3" id="KW-0804">Transcription</keyword>
<evidence type="ECO:0000256" key="1">
    <source>
        <dbReference type="ARBA" id="ARBA00023015"/>
    </source>
</evidence>
<dbReference type="SUPFAM" id="SSF46785">
    <property type="entry name" value="Winged helix' DNA-binding domain"/>
    <property type="match status" value="1"/>
</dbReference>
<evidence type="ECO:0000313" key="6">
    <source>
        <dbReference type="Proteomes" id="UP001205906"/>
    </source>
</evidence>
<dbReference type="Gene3D" id="3.40.1410.10">
    <property type="entry name" value="Chorismate lyase-like"/>
    <property type="match status" value="1"/>
</dbReference>
<accession>A0ABT1C086</accession>
<dbReference type="EMBL" id="JAMXQS010000001">
    <property type="protein sequence ID" value="MCO6048244.1"/>
    <property type="molecule type" value="Genomic_DNA"/>
</dbReference>
<keyword evidence="6" id="KW-1185">Reference proteome</keyword>
<comment type="caution">
    <text evidence="5">The sequence shown here is derived from an EMBL/GenBank/DDBJ whole genome shotgun (WGS) entry which is preliminary data.</text>
</comment>
<sequence>MTGATETTAESFERGGGIAVWRRIADAIEAEIAAGNMAQGDKLPTEATLAQRFGVNRHTVRRALAALAADGAVESTRGSGTFVGSARIPYPIGPSTRFSAIMTAEGHVAGAELIGAETVAASRVVAEALEIEEGAPVLQVKLKRLSDGMPVSLGTSFLPLPRFAGFPEALRAQGAVTPALKACGVQDYSRRETRISARLATGAEAATLQLEAERIVLMATGLNVDDAGVPIQFTEALFAASRIELVVGSGL</sequence>
<dbReference type="InterPro" id="IPR011663">
    <property type="entry name" value="UTRA"/>
</dbReference>
<dbReference type="InterPro" id="IPR036390">
    <property type="entry name" value="WH_DNA-bd_sf"/>
</dbReference>
<dbReference type="InterPro" id="IPR012702">
    <property type="entry name" value="CP_lyase_PhnF"/>
</dbReference>
<dbReference type="SMART" id="SM00345">
    <property type="entry name" value="HTH_GNTR"/>
    <property type="match status" value="1"/>
</dbReference>
<gene>
    <name evidence="5" type="primary">phnF</name>
    <name evidence="5" type="ORF">NGM99_00375</name>
</gene>
<protein>
    <submittedName>
        <fullName evidence="5">Phosphonate metabolism transcriptional regulator PhnF</fullName>
    </submittedName>
</protein>
<dbReference type="Pfam" id="PF00392">
    <property type="entry name" value="GntR"/>
    <property type="match status" value="1"/>
</dbReference>
<dbReference type="Pfam" id="PF07702">
    <property type="entry name" value="UTRA"/>
    <property type="match status" value="1"/>
</dbReference>
<dbReference type="PRINTS" id="PR00035">
    <property type="entry name" value="HTHGNTR"/>
</dbReference>
<dbReference type="InterPro" id="IPR000524">
    <property type="entry name" value="Tscrpt_reg_HTH_GntR"/>
</dbReference>
<dbReference type="SMART" id="SM00866">
    <property type="entry name" value="UTRA"/>
    <property type="match status" value="1"/>
</dbReference>
<evidence type="ECO:0000259" key="4">
    <source>
        <dbReference type="PROSITE" id="PS50949"/>
    </source>
</evidence>
<dbReference type="InterPro" id="IPR028978">
    <property type="entry name" value="Chorismate_lyase_/UTRA_dom_sf"/>
</dbReference>
<feature type="domain" description="HTH gntR-type" evidence="4">
    <location>
        <begin position="18"/>
        <end position="86"/>
    </location>
</feature>
<reference evidence="5 6" key="1">
    <citation type="submission" date="2022-06" db="EMBL/GenBank/DDBJ databases">
        <title>Mesorhizobium sp. strain RP14 Genome sequencing and assembly.</title>
        <authorList>
            <person name="Kim I."/>
        </authorList>
    </citation>
    <scope>NUCLEOTIDE SEQUENCE [LARGE SCALE GENOMIC DNA]</scope>
    <source>
        <strain evidence="6">RP14(2022)</strain>
    </source>
</reference>
<dbReference type="Proteomes" id="UP001205906">
    <property type="component" value="Unassembled WGS sequence"/>
</dbReference>